<dbReference type="AlphaFoldDB" id="A0A094LS44"/>
<dbReference type="RefSeq" id="WP_037440605.1">
    <property type="nucleotide sequence ID" value="NZ_JPEO01000003.1"/>
</dbReference>
<evidence type="ECO:0000313" key="3">
    <source>
        <dbReference type="Proteomes" id="UP000029264"/>
    </source>
</evidence>
<reference evidence="2 3" key="1">
    <citation type="submission" date="2014-06" db="EMBL/GenBank/DDBJ databases">
        <title>Shewanella sp. YQH10.</title>
        <authorList>
            <person name="Liu Y."/>
            <person name="Zeng R."/>
        </authorList>
    </citation>
    <scope>NUCLEOTIDE SEQUENCE [LARGE SCALE GENOMIC DNA]</scope>
    <source>
        <strain evidence="2 3">YQH10</strain>
    </source>
</reference>
<keyword evidence="1" id="KW-0732">Signal</keyword>
<feature type="chain" id="PRO_5001907880" evidence="1">
    <location>
        <begin position="21"/>
        <end position="131"/>
    </location>
</feature>
<name>A0A094LS44_9GAMM</name>
<evidence type="ECO:0000313" key="2">
    <source>
        <dbReference type="EMBL" id="KFZ38013.1"/>
    </source>
</evidence>
<feature type="signal peptide" evidence="1">
    <location>
        <begin position="1"/>
        <end position="20"/>
    </location>
</feature>
<proteinExistence type="predicted"/>
<gene>
    <name evidence="2" type="ORF">HR45_05740</name>
</gene>
<comment type="caution">
    <text evidence="2">The sequence shown here is derived from an EMBL/GenBank/DDBJ whole genome shotgun (WGS) entry which is preliminary data.</text>
</comment>
<sequence length="131" mass="14103">MNQQLCGLAALLLCSFPALANGNNSVNSELGHFSGGLLTSGMVTAISSYYWPQQNRVASGFWLPTSISTLEEFREFSTGDNTAGQALLDASCFALGAWLGSYGTDRYLLAPAVHPDGDHGRYVGLQFNMRF</sequence>
<organism evidence="2 3">
    <name type="scientific">Shewanella mangrovi</name>
    <dbReference type="NCBI Taxonomy" id="1515746"/>
    <lineage>
        <taxon>Bacteria</taxon>
        <taxon>Pseudomonadati</taxon>
        <taxon>Pseudomonadota</taxon>
        <taxon>Gammaproteobacteria</taxon>
        <taxon>Alteromonadales</taxon>
        <taxon>Shewanellaceae</taxon>
        <taxon>Shewanella</taxon>
    </lineage>
</organism>
<keyword evidence="3" id="KW-1185">Reference proteome</keyword>
<evidence type="ECO:0000256" key="1">
    <source>
        <dbReference type="SAM" id="SignalP"/>
    </source>
</evidence>
<protein>
    <submittedName>
        <fullName evidence="2">Uncharacterized protein</fullName>
    </submittedName>
</protein>
<dbReference type="OrthoDB" id="6266725at2"/>
<dbReference type="EMBL" id="JPEO01000003">
    <property type="protein sequence ID" value="KFZ38013.1"/>
    <property type="molecule type" value="Genomic_DNA"/>
</dbReference>
<dbReference type="Proteomes" id="UP000029264">
    <property type="component" value="Unassembled WGS sequence"/>
</dbReference>
<dbReference type="eggNOG" id="ENOG50308R4">
    <property type="taxonomic scope" value="Bacteria"/>
</dbReference>
<accession>A0A094LS44</accession>